<dbReference type="InterPro" id="IPR036388">
    <property type="entry name" value="WH-like_DNA-bd_sf"/>
</dbReference>
<feature type="region of interest" description="Disordered" evidence="5">
    <location>
        <begin position="306"/>
        <end position="384"/>
    </location>
</feature>
<evidence type="ECO:0000259" key="7">
    <source>
        <dbReference type="Pfam" id="PF21981"/>
    </source>
</evidence>
<name>A0A0D3G1E4_9ORYZ</name>
<dbReference type="PANTHER" id="PTHR33602:SF1">
    <property type="entry name" value="REGULATORY PROTEIN RECX FAMILY PROTEIN"/>
    <property type="match status" value="1"/>
</dbReference>
<dbReference type="eggNOG" id="KOG0017">
    <property type="taxonomic scope" value="Eukaryota"/>
</dbReference>
<dbReference type="Gene3D" id="1.10.10.10">
    <property type="entry name" value="Winged helix-like DNA-binding domain superfamily/Winged helix DNA-binding domain"/>
    <property type="match status" value="2"/>
</dbReference>
<dbReference type="AlphaFoldDB" id="A0A0D3G1E4"/>
<feature type="domain" description="RecX third three-helical" evidence="7">
    <location>
        <begin position="220"/>
        <end position="264"/>
    </location>
</feature>
<dbReference type="PANTHER" id="PTHR33602">
    <property type="entry name" value="REGULATORY PROTEIN RECX FAMILY PROTEIN"/>
    <property type="match status" value="1"/>
</dbReference>
<dbReference type="InterPro" id="IPR053924">
    <property type="entry name" value="RecX_HTH_2nd"/>
</dbReference>
<dbReference type="GO" id="GO:0005737">
    <property type="term" value="C:cytoplasm"/>
    <property type="evidence" value="ECO:0007669"/>
    <property type="project" value="UniProtKB-SubCell"/>
</dbReference>
<protein>
    <recommendedName>
        <fullName evidence="3">Regulatory protein RecX</fullName>
    </recommendedName>
</protein>
<organism evidence="9">
    <name type="scientific">Oryza barthii</name>
    <dbReference type="NCBI Taxonomy" id="65489"/>
    <lineage>
        <taxon>Eukaryota</taxon>
        <taxon>Viridiplantae</taxon>
        <taxon>Streptophyta</taxon>
        <taxon>Embryophyta</taxon>
        <taxon>Tracheophyta</taxon>
        <taxon>Spermatophyta</taxon>
        <taxon>Magnoliopsida</taxon>
        <taxon>Liliopsida</taxon>
        <taxon>Poales</taxon>
        <taxon>Poaceae</taxon>
        <taxon>BOP clade</taxon>
        <taxon>Oryzoideae</taxon>
        <taxon>Oryzeae</taxon>
        <taxon>Oryzinae</taxon>
        <taxon>Oryza</taxon>
    </lineage>
</organism>
<dbReference type="Gramene" id="OBART04G28850.1">
    <property type="protein sequence ID" value="OBART04G28850.1"/>
    <property type="gene ID" value="OBART04G28850"/>
</dbReference>
<proteinExistence type="inferred from homology"/>
<evidence type="ECO:0000259" key="6">
    <source>
        <dbReference type="Pfam" id="PF02631"/>
    </source>
</evidence>
<dbReference type="InterPro" id="IPR003783">
    <property type="entry name" value="Regulatory_RecX"/>
</dbReference>
<reference evidence="9" key="1">
    <citation type="journal article" date="2009" name="Rice">
        <title>De Novo Next Generation Sequencing of Plant Genomes.</title>
        <authorList>
            <person name="Rounsley S."/>
            <person name="Marri P.R."/>
            <person name="Yu Y."/>
            <person name="He R."/>
            <person name="Sisneros N."/>
            <person name="Goicoechea J.L."/>
            <person name="Lee S.J."/>
            <person name="Angelova A."/>
            <person name="Kudrna D."/>
            <person name="Luo M."/>
            <person name="Affourtit J."/>
            <person name="Desany B."/>
            <person name="Knight J."/>
            <person name="Niazi F."/>
            <person name="Egholm M."/>
            <person name="Wing R.A."/>
        </authorList>
    </citation>
    <scope>NUCLEOTIDE SEQUENCE [LARGE SCALE GENOMIC DNA]</scope>
    <source>
        <strain evidence="9">cv. IRGC 105608</strain>
    </source>
</reference>
<evidence type="ECO:0000259" key="8">
    <source>
        <dbReference type="Pfam" id="PF21982"/>
    </source>
</evidence>
<evidence type="ECO:0000256" key="4">
    <source>
        <dbReference type="ARBA" id="ARBA00022490"/>
    </source>
</evidence>
<evidence type="ECO:0000256" key="5">
    <source>
        <dbReference type="SAM" id="MobiDB-lite"/>
    </source>
</evidence>
<feature type="domain" description="RecX first three-helical" evidence="8">
    <location>
        <begin position="118"/>
        <end position="152"/>
    </location>
</feature>
<comment type="subcellular location">
    <subcellularLocation>
        <location evidence="1">Cytoplasm</location>
    </subcellularLocation>
</comment>
<accession>A0A0D3G1E4</accession>
<dbReference type="Pfam" id="PF21982">
    <property type="entry name" value="RecX_HTH1"/>
    <property type="match status" value="1"/>
</dbReference>
<dbReference type="Pfam" id="PF21981">
    <property type="entry name" value="RecX_HTH3"/>
    <property type="match status" value="1"/>
</dbReference>
<evidence type="ECO:0000256" key="2">
    <source>
        <dbReference type="ARBA" id="ARBA00009695"/>
    </source>
</evidence>
<dbReference type="InterPro" id="IPR053925">
    <property type="entry name" value="RecX_HTH_3rd"/>
</dbReference>
<reference evidence="9" key="2">
    <citation type="submission" date="2015-03" db="UniProtKB">
        <authorList>
            <consortium name="EnsemblPlants"/>
        </authorList>
    </citation>
    <scope>IDENTIFICATION</scope>
</reference>
<keyword evidence="4" id="KW-0963">Cytoplasm</keyword>
<feature type="region of interest" description="Disordered" evidence="5">
    <location>
        <begin position="55"/>
        <end position="79"/>
    </location>
</feature>
<dbReference type="HAMAP" id="MF_01114">
    <property type="entry name" value="RecX"/>
    <property type="match status" value="1"/>
</dbReference>
<dbReference type="HOGENOM" id="CLU_043352_0_0_1"/>
<feature type="domain" description="RecX second three-helical" evidence="6">
    <location>
        <begin position="161"/>
        <end position="201"/>
    </location>
</feature>
<dbReference type="InterPro" id="IPR053926">
    <property type="entry name" value="RecX_HTH_1st"/>
</dbReference>
<sequence>MAAAAAMAASRRLLHLRPELGLRLRSRALIPYPSWTKAMGRCRYEPSPRRLSSCRRAAKNERPWRSSSNEQLTDGDGTAKYMGRNFPDEFAQLSLEEEESDDEVHGISETMVKDVEKAAVELLAVRAFTVSDLRKKLRAKKFPDNAVDSVIDDFKSRGLLNDGYYAESFSRSRWLSSTWGPKRIKQALRQKGVQDAEVDQATRRVFQDGHSNQTMYGISEDSMDHLFEQAAKQWQRGQSLPLENRRARVVRWLQYRGFNWAVTNAIASAALGDGLDALLASFAGSGAAAGLAGLSAGASEDDTNIAEVPMEGTGSSLRQRDVGRSCAVRSASDGQARPRPPKKKIRSTSPPRSRSRPCRRGRLDETSGRPLPPPPHGRIPRLPDEAPSVATFLLVPNAASVSSVMREASAALRPTSNYKSARVYNLLLKEYSDMLKEQLLNDARRRHRRCPRLSSPSSVRARRHSYARCTRVPSEFSERLGEGDVVEAGGRP</sequence>
<keyword evidence="10" id="KW-1185">Reference proteome</keyword>
<evidence type="ECO:0000313" key="9">
    <source>
        <dbReference type="EnsemblPlants" id="OBART04G28850.1"/>
    </source>
</evidence>
<dbReference type="EnsemblPlants" id="OBART04G28850.1">
    <property type="protein sequence ID" value="OBART04G28850.1"/>
    <property type="gene ID" value="OBART04G28850"/>
</dbReference>
<dbReference type="GO" id="GO:0006282">
    <property type="term" value="P:regulation of DNA repair"/>
    <property type="evidence" value="ECO:0007669"/>
    <property type="project" value="InterPro"/>
</dbReference>
<evidence type="ECO:0000313" key="10">
    <source>
        <dbReference type="Proteomes" id="UP000026960"/>
    </source>
</evidence>
<dbReference type="Pfam" id="PF02631">
    <property type="entry name" value="RecX_HTH2"/>
    <property type="match status" value="1"/>
</dbReference>
<comment type="similarity">
    <text evidence="2">Belongs to the RecX family.</text>
</comment>
<dbReference type="PaxDb" id="65489-OBART04G28850.1"/>
<evidence type="ECO:0000256" key="3">
    <source>
        <dbReference type="ARBA" id="ARBA00018111"/>
    </source>
</evidence>
<dbReference type="Proteomes" id="UP000026960">
    <property type="component" value="Chromosome 4"/>
</dbReference>
<evidence type="ECO:0000256" key="1">
    <source>
        <dbReference type="ARBA" id="ARBA00004496"/>
    </source>
</evidence>
<dbReference type="STRING" id="65489.A0A0D3G1E4"/>